<organism evidence="3 4">
    <name type="scientific">Thermovibrio guaymasensis</name>
    <dbReference type="NCBI Taxonomy" id="240167"/>
    <lineage>
        <taxon>Bacteria</taxon>
        <taxon>Pseudomonadati</taxon>
        <taxon>Aquificota</taxon>
        <taxon>Aquificia</taxon>
        <taxon>Desulfurobacteriales</taxon>
        <taxon>Desulfurobacteriaceae</taxon>
        <taxon>Thermovibrio</taxon>
    </lineage>
</organism>
<accession>A0A420W6V7</accession>
<feature type="domain" description="Thiamine pyrophosphate enzyme TPP-binding" evidence="2">
    <location>
        <begin position="63"/>
        <end position="210"/>
    </location>
</feature>
<name>A0A420W6V7_9BACT</name>
<dbReference type="EMBL" id="RBIE01000002">
    <property type="protein sequence ID" value="RKQ61757.1"/>
    <property type="molecule type" value="Genomic_DNA"/>
</dbReference>
<dbReference type="Proteomes" id="UP000280881">
    <property type="component" value="Unassembled WGS sequence"/>
</dbReference>
<reference evidence="3 4" key="1">
    <citation type="submission" date="2018-10" db="EMBL/GenBank/DDBJ databases">
        <title>Genomic Encyclopedia of Type Strains, Phase IV (KMG-IV): sequencing the most valuable type-strain genomes for metagenomic binning, comparative biology and taxonomic classification.</title>
        <authorList>
            <person name="Goeker M."/>
        </authorList>
    </citation>
    <scope>NUCLEOTIDE SEQUENCE [LARGE SCALE GENOMIC DNA]</scope>
    <source>
        <strain evidence="3 4">DSM 15521</strain>
    </source>
</reference>
<dbReference type="GO" id="GO:0044281">
    <property type="term" value="P:small molecule metabolic process"/>
    <property type="evidence" value="ECO:0007669"/>
    <property type="project" value="UniProtKB-ARBA"/>
</dbReference>
<dbReference type="GO" id="GO:0030976">
    <property type="term" value="F:thiamine pyrophosphate binding"/>
    <property type="evidence" value="ECO:0007669"/>
    <property type="project" value="InterPro"/>
</dbReference>
<evidence type="ECO:0000313" key="4">
    <source>
        <dbReference type="Proteomes" id="UP000280881"/>
    </source>
</evidence>
<dbReference type="PANTHER" id="PTHR48084:SF1">
    <property type="entry name" value="2-OXOGLUTARATE SYNTHASE SUBUNIT KORB"/>
    <property type="match status" value="1"/>
</dbReference>
<protein>
    <submittedName>
        <fullName evidence="3">2-oxoglutarate ferredoxin oxidoreductase subunit beta</fullName>
    </submittedName>
</protein>
<dbReference type="AlphaFoldDB" id="A0A420W6V7"/>
<keyword evidence="4" id="KW-1185">Reference proteome</keyword>
<gene>
    <name evidence="3" type="ORF">C7457_1204</name>
</gene>
<dbReference type="Pfam" id="PF02775">
    <property type="entry name" value="TPP_enzyme_C"/>
    <property type="match status" value="1"/>
</dbReference>
<dbReference type="SUPFAM" id="SSF52518">
    <property type="entry name" value="Thiamin diphosphate-binding fold (THDP-binding)"/>
    <property type="match status" value="1"/>
</dbReference>
<dbReference type="PANTHER" id="PTHR48084">
    <property type="entry name" value="2-OXOGLUTARATE OXIDOREDUCTASE SUBUNIT KORB-RELATED"/>
    <property type="match status" value="1"/>
</dbReference>
<dbReference type="CDD" id="cd03375">
    <property type="entry name" value="TPP_OGFOR"/>
    <property type="match status" value="1"/>
</dbReference>
<keyword evidence="1" id="KW-0560">Oxidoreductase</keyword>
<evidence type="ECO:0000256" key="1">
    <source>
        <dbReference type="ARBA" id="ARBA00023002"/>
    </source>
</evidence>
<dbReference type="Gene3D" id="3.40.50.970">
    <property type="match status" value="1"/>
</dbReference>
<dbReference type="OrthoDB" id="9775140at2"/>
<dbReference type="InterPro" id="IPR011766">
    <property type="entry name" value="TPP_enzyme_TPP-bd"/>
</dbReference>
<dbReference type="InterPro" id="IPR051457">
    <property type="entry name" value="2-oxoacid:Fd_oxidoreductase"/>
</dbReference>
<evidence type="ECO:0000259" key="2">
    <source>
        <dbReference type="Pfam" id="PF02775"/>
    </source>
</evidence>
<dbReference type="InterPro" id="IPR029061">
    <property type="entry name" value="THDP-binding"/>
</dbReference>
<dbReference type="GO" id="GO:0016625">
    <property type="term" value="F:oxidoreductase activity, acting on the aldehyde or oxo group of donors, iron-sulfur protein as acceptor"/>
    <property type="evidence" value="ECO:0007669"/>
    <property type="project" value="UniProtKB-ARBA"/>
</dbReference>
<sequence length="285" mass="31685">MSTPNIPMEKIIEKKPYFKYLRLNKMPTIWCPGCGIGQAFRATCMALDELGIPNDKVAMVSGIGCSSRTPGYFDGFTLHTTHGRAPTFATGLKLARPELTTIVFTGDGDALAIGGNHFIHAARRNIDLTVVLINNWIYGMTGGQVSPTTPTGSYATTTPYGNYEPQFDIAKLAIAAGATYVARGTAYHAMELKKLIMDGIKHKGFSLIEVLSPCTIVYGRKNRMSIEEMYFWFKENTIPVKAWEKLPEEKRAGKIPRGVLYHDDSRPEYTELYWNKVKELSGGEK</sequence>
<proteinExistence type="predicted"/>
<comment type="caution">
    <text evidence="3">The sequence shown here is derived from an EMBL/GenBank/DDBJ whole genome shotgun (WGS) entry which is preliminary data.</text>
</comment>
<dbReference type="GO" id="GO:0045333">
    <property type="term" value="P:cellular respiration"/>
    <property type="evidence" value="ECO:0007669"/>
    <property type="project" value="UniProtKB-ARBA"/>
</dbReference>
<dbReference type="RefSeq" id="WP_121171073.1">
    <property type="nucleotide sequence ID" value="NZ_RBIE01000002.1"/>
</dbReference>
<evidence type="ECO:0000313" key="3">
    <source>
        <dbReference type="EMBL" id="RKQ61757.1"/>
    </source>
</evidence>